<comment type="caution">
    <text evidence="2">The sequence shown here is derived from an EMBL/GenBank/DDBJ whole genome shotgun (WGS) entry which is preliminary data.</text>
</comment>
<reference evidence="2 3" key="1">
    <citation type="journal article" date="2024" name="Appl. Environ. Microbiol.">
        <title>Pontiella agarivorans sp. nov., a novel marine anaerobic bacterium capable of degrading macroalgal polysaccharides and fixing nitrogen.</title>
        <authorList>
            <person name="Liu N."/>
            <person name="Kivenson V."/>
            <person name="Peng X."/>
            <person name="Cui Z."/>
            <person name="Lankiewicz T.S."/>
            <person name="Gosselin K.M."/>
            <person name="English C.J."/>
            <person name="Blair E.M."/>
            <person name="O'Malley M.A."/>
            <person name="Valentine D.L."/>
        </authorList>
    </citation>
    <scope>NUCLEOTIDE SEQUENCE [LARGE SCALE GENOMIC DNA]</scope>
    <source>
        <strain evidence="2 3">NLcol2</strain>
    </source>
</reference>
<dbReference type="Pfam" id="PF12951">
    <property type="entry name" value="PATR"/>
    <property type="match status" value="7"/>
</dbReference>
<dbReference type="RefSeq" id="WP_322609745.1">
    <property type="nucleotide sequence ID" value="NZ_JARVCO010000012.1"/>
</dbReference>
<dbReference type="Proteomes" id="UP001290861">
    <property type="component" value="Unassembled WGS sequence"/>
</dbReference>
<keyword evidence="1" id="KW-0732">Signal</keyword>
<dbReference type="InterPro" id="IPR011050">
    <property type="entry name" value="Pectin_lyase_fold/virulence"/>
</dbReference>
<evidence type="ECO:0000313" key="3">
    <source>
        <dbReference type="Proteomes" id="UP001290861"/>
    </source>
</evidence>
<sequence>MKTRLPVHFFRGSHLLPLAILMASPCILQGATRTWRGGYGNYWSTALNWEEAVVPVAGDDLVFRSGALNPNNINNLGNLTFHSITFNGDGCVLSGIGNGETIGLIAGIRSTSSGSLNRVELNIELAASQTNTCSSGSTLYVDGDVNLGTHRLCVDGNGDMHLCGVISGTGGGVGGSGLSKYGYGTLWLEGSNPNSYTGDTWVDDGEMVLAKVGGNAIPYGTLEIGGGGGFADTVIVREEADYQIGTIPVKLYYPGWLDVDDYRDTIGSLTFVSGGHAGSSSSGKLSVGGDIGVQSTSISSALIDGNLGLGSLTRTIDVENGSASPDLEITANISGNGGMIKTGNGQLLLSGNNTYGGTTVVNEGYVYLGSDTALGSTASGTTVGGSADISILVLLDNVSIGEEELVLERVYTDLDSVALYARDNTGWAGNVILNENSAIYVSGAFSSQPGNLVLSGAVGGPGSLTILGNEISSLTFSGSAPNTYDGDTYLQLGTLYLDKQGAVDGALPGPGGLYVGSGSGVWDSIVVRWLRDFQVNENVDVHVVPPGLLDLNGCTDILGNLYLTSAGAETDGGILALGGAIEADVTTNRNAFISGNLTLMSGMHTLEISEGATLSFGGGCVNGSGDILKTGEGELALYGSNTFSGAVVISEGTLFIANGNALGSSAGITVVRDGAYIRLGDVEVADEPLTLYGSGNGNGALQHYGFGVSNSWGGAITLAGDVEIGVPYLTASCMTLNGTISGSGGLTKSGEGVLVLSGYGSNTHAGDTTVLDGTLILGKTGTSVPHSLSIGSVVPGASSAEVRHAANDEITGSVVVNALSFYDLDGYFETIENLTLRGSADVDTGTGELALSGNLEVDPMSVINASSVISGNLRFSNPAVLTVAQGISFGGSTPDLVIDAVVAGNNEIAKKGGGELKLTGANTFDGPFAVNEGGLWLDNDLGLGTTYGGTTVNGGGYLLLLNGGHTIAGEHLTLNSTNRTWGALASAGGFNEWVGDITLVADSAVGVSAGTELRHIGEIDGAGGLRIINYGTLILYGSSANSFTGDTHIDRGTLELYKLGVSALVGDIYIGDGDGGADVDVLRLRRGSQIAGSRVAMTSSGLFDLNHYSESIGSLHGEGRIALGTAGLAAGSDGTSTSFSGVIEGSGYFKKYGVGTLNLTGNNTYSGTTYVYEGTLLVNGQQIASDVSISSSATLGGAGAVGEINSRGMVSPGNSVGTLTAQSTVLQSGAGFKAQMGGYQEGDYDRLNVDGILALLDPVLTVLWDFMPAEGDSFTIIDNMGTDKVSGTFKGLEEGATFSAGMATLLITYQGGTGNDVVLDVTGVDPLEDLVITSFELSGGRADFEWNGGVPFFVIEKKGSLTNATWTEVTAPTRDFVGSVPLNTTNGFYRVTGGN</sequence>
<dbReference type="PANTHER" id="PTHR35037">
    <property type="entry name" value="C-TERMINAL REGION OF AIDA-LIKE PROTEIN"/>
    <property type="match status" value="1"/>
</dbReference>
<gene>
    <name evidence="2" type="ORF">P9H32_15145</name>
</gene>
<keyword evidence="3" id="KW-1185">Reference proteome</keyword>
<dbReference type="SUPFAM" id="SSF51126">
    <property type="entry name" value="Pectin lyase-like"/>
    <property type="match status" value="1"/>
</dbReference>
<dbReference type="InterPro" id="IPR051551">
    <property type="entry name" value="Autotransporter_adhesion"/>
</dbReference>
<dbReference type="EMBL" id="JARVCO010000012">
    <property type="protein sequence ID" value="MDZ8119965.1"/>
    <property type="molecule type" value="Genomic_DNA"/>
</dbReference>
<name>A0ABU5N0J4_9BACT</name>
<dbReference type="NCBIfam" id="TIGR02601">
    <property type="entry name" value="autotrns_rpt"/>
    <property type="match status" value="6"/>
</dbReference>
<protein>
    <submittedName>
        <fullName evidence="2">Autotransporter-associated beta strand repeat-containing protein</fullName>
    </submittedName>
</protein>
<organism evidence="2 3">
    <name type="scientific">Pontiella agarivorans</name>
    <dbReference type="NCBI Taxonomy" id="3038953"/>
    <lineage>
        <taxon>Bacteria</taxon>
        <taxon>Pseudomonadati</taxon>
        <taxon>Kiritimatiellota</taxon>
        <taxon>Kiritimatiellia</taxon>
        <taxon>Kiritimatiellales</taxon>
        <taxon>Pontiellaceae</taxon>
        <taxon>Pontiella</taxon>
    </lineage>
</organism>
<dbReference type="InterPro" id="IPR013425">
    <property type="entry name" value="Autotrns_rpt"/>
</dbReference>
<evidence type="ECO:0000313" key="2">
    <source>
        <dbReference type="EMBL" id="MDZ8119965.1"/>
    </source>
</evidence>
<proteinExistence type="predicted"/>
<accession>A0ABU5N0J4</accession>
<evidence type="ECO:0000256" key="1">
    <source>
        <dbReference type="ARBA" id="ARBA00022729"/>
    </source>
</evidence>
<dbReference type="PANTHER" id="PTHR35037:SF7">
    <property type="entry name" value="AUTOTRANSPORTER"/>
    <property type="match status" value="1"/>
</dbReference>